<proteinExistence type="predicted"/>
<dbReference type="SUPFAM" id="SSF54523">
    <property type="entry name" value="Pili subunits"/>
    <property type="match status" value="1"/>
</dbReference>
<evidence type="ECO:0000256" key="1">
    <source>
        <dbReference type="SAM" id="Phobius"/>
    </source>
</evidence>
<accession>A0ABV9JRM6</accession>
<dbReference type="InterPro" id="IPR045584">
    <property type="entry name" value="Pilin-like"/>
</dbReference>
<dbReference type="Gene3D" id="3.30.700.10">
    <property type="entry name" value="Glycoprotein, Type 4 Pilin"/>
    <property type="match status" value="1"/>
</dbReference>
<evidence type="ECO:0000313" key="3">
    <source>
        <dbReference type="Proteomes" id="UP001595962"/>
    </source>
</evidence>
<dbReference type="NCBIfam" id="TIGR02532">
    <property type="entry name" value="IV_pilin_GFxxxE"/>
    <property type="match status" value="1"/>
</dbReference>
<keyword evidence="1" id="KW-0472">Membrane</keyword>
<dbReference type="PROSITE" id="PS00409">
    <property type="entry name" value="PROKAR_NTER_METHYL"/>
    <property type="match status" value="1"/>
</dbReference>
<gene>
    <name evidence="2" type="ORF">ACFO3I_17700</name>
</gene>
<dbReference type="EMBL" id="JBHSGB010000017">
    <property type="protein sequence ID" value="MFC4656857.1"/>
    <property type="molecule type" value="Genomic_DNA"/>
</dbReference>
<reference evidence="3" key="1">
    <citation type="journal article" date="2019" name="Int. J. Syst. Evol. Microbiol.">
        <title>The Global Catalogue of Microorganisms (GCM) 10K type strain sequencing project: providing services to taxonomists for standard genome sequencing and annotation.</title>
        <authorList>
            <consortium name="The Broad Institute Genomics Platform"/>
            <consortium name="The Broad Institute Genome Sequencing Center for Infectious Disease"/>
            <person name="Wu L."/>
            <person name="Ma J."/>
        </authorList>
    </citation>
    <scope>NUCLEOTIDE SEQUENCE [LARGE SCALE GENOMIC DNA]</scope>
    <source>
        <strain evidence="3">DT28</strain>
    </source>
</reference>
<dbReference type="Pfam" id="PF07963">
    <property type="entry name" value="N_methyl"/>
    <property type="match status" value="1"/>
</dbReference>
<dbReference type="InterPro" id="IPR012902">
    <property type="entry name" value="N_methyl_site"/>
</dbReference>
<dbReference type="RefSeq" id="WP_377336326.1">
    <property type="nucleotide sequence ID" value="NZ_JBHSGB010000017.1"/>
</dbReference>
<keyword evidence="3" id="KW-1185">Reference proteome</keyword>
<protein>
    <submittedName>
        <fullName evidence="2">Tfp pilus assembly protein FimT/FimU</fullName>
    </submittedName>
</protein>
<keyword evidence="1" id="KW-1133">Transmembrane helix</keyword>
<name>A0ABV9JRM6_9GAMM</name>
<evidence type="ECO:0000313" key="2">
    <source>
        <dbReference type="EMBL" id="MFC4656857.1"/>
    </source>
</evidence>
<dbReference type="Proteomes" id="UP001595962">
    <property type="component" value="Unassembled WGS sequence"/>
</dbReference>
<sequence length="138" mass="15850">MMSVKSSRGFTLIELMIVIMLLGLVMSLVGPLTMQQVDSARARSEQESLQRWLRQQSFEAYTRQQAVQLSFDGKGVYAYDADGRRILLKQFSYLFFTPQHVELNVNGFPEPVRLQLTRLEQQQDLDLLAMLTSSYAPQ</sequence>
<feature type="transmembrane region" description="Helical" evidence="1">
    <location>
        <begin position="12"/>
        <end position="34"/>
    </location>
</feature>
<comment type="caution">
    <text evidence="2">The sequence shown here is derived from an EMBL/GenBank/DDBJ whole genome shotgun (WGS) entry which is preliminary data.</text>
</comment>
<organism evidence="2 3">
    <name type="scientific">Rheinheimera marina</name>
    <dbReference type="NCBI Taxonomy" id="1774958"/>
    <lineage>
        <taxon>Bacteria</taxon>
        <taxon>Pseudomonadati</taxon>
        <taxon>Pseudomonadota</taxon>
        <taxon>Gammaproteobacteria</taxon>
        <taxon>Chromatiales</taxon>
        <taxon>Chromatiaceae</taxon>
        <taxon>Rheinheimera</taxon>
    </lineage>
</organism>
<keyword evidence="1" id="KW-0812">Transmembrane</keyword>